<protein>
    <recommendedName>
        <fullName evidence="7">Protein jagunal homolog 1</fullName>
    </recommendedName>
</protein>
<name>A0ABN7S2R0_OIKDI</name>
<keyword evidence="5 8" id="KW-1133">Transmembrane helix</keyword>
<evidence type="ECO:0000256" key="3">
    <source>
        <dbReference type="ARBA" id="ARBA00022692"/>
    </source>
</evidence>
<evidence type="ECO:0000256" key="1">
    <source>
        <dbReference type="ARBA" id="ARBA00004477"/>
    </source>
</evidence>
<keyword evidence="10" id="KW-1185">Reference proteome</keyword>
<comment type="similarity">
    <text evidence="2">Belongs to the jagunal family.</text>
</comment>
<feature type="transmembrane region" description="Helical" evidence="8">
    <location>
        <begin position="105"/>
        <end position="122"/>
    </location>
</feature>
<sequence length="193" mass="22336">MSSKGKQVVTNDGSDSKYREKVADHYKESKTAKASLKWYLLFTFIANGIVAAHYFMKKYKKMYLITTKATPEPFLWELATIGTFIPTVIGWSACAKNNVKRMTMYVWGILLFGLPPLIWGAWEHHEELIKYMNSQGYRRTIMGYPRAIVIYGFILCFGEMISTGFTRGRKCIKLWTKKGSKTEVDKKEEKKDK</sequence>
<evidence type="ECO:0000256" key="4">
    <source>
        <dbReference type="ARBA" id="ARBA00022824"/>
    </source>
</evidence>
<dbReference type="PANTHER" id="PTHR20955">
    <property type="entry name" value="PROTEIN JAGUNAL HOMOLOG 1"/>
    <property type="match status" value="1"/>
</dbReference>
<evidence type="ECO:0000313" key="10">
    <source>
        <dbReference type="Proteomes" id="UP001158576"/>
    </source>
</evidence>
<gene>
    <name evidence="9" type="ORF">OKIOD_LOCUS3278</name>
</gene>
<keyword evidence="3 8" id="KW-0812">Transmembrane</keyword>
<dbReference type="PANTHER" id="PTHR20955:SF1">
    <property type="entry name" value="PROTEIN JAGUNAL HOMOLOG 1"/>
    <property type="match status" value="1"/>
</dbReference>
<evidence type="ECO:0000256" key="8">
    <source>
        <dbReference type="SAM" id="Phobius"/>
    </source>
</evidence>
<evidence type="ECO:0000313" key="9">
    <source>
        <dbReference type="EMBL" id="CAG5088067.1"/>
    </source>
</evidence>
<evidence type="ECO:0000256" key="5">
    <source>
        <dbReference type="ARBA" id="ARBA00022989"/>
    </source>
</evidence>
<accession>A0ABN7S2R0</accession>
<feature type="transmembrane region" description="Helical" evidence="8">
    <location>
        <begin position="142"/>
        <end position="165"/>
    </location>
</feature>
<evidence type="ECO:0000256" key="6">
    <source>
        <dbReference type="ARBA" id="ARBA00023136"/>
    </source>
</evidence>
<evidence type="ECO:0000256" key="7">
    <source>
        <dbReference type="ARBA" id="ARBA00039548"/>
    </source>
</evidence>
<proteinExistence type="inferred from homology"/>
<keyword evidence="6 8" id="KW-0472">Membrane</keyword>
<keyword evidence="4" id="KW-0256">Endoplasmic reticulum</keyword>
<reference evidence="9 10" key="1">
    <citation type="submission" date="2021-04" db="EMBL/GenBank/DDBJ databases">
        <authorList>
            <person name="Bliznina A."/>
        </authorList>
    </citation>
    <scope>NUCLEOTIDE SEQUENCE [LARGE SCALE GENOMIC DNA]</scope>
</reference>
<comment type="subcellular location">
    <subcellularLocation>
        <location evidence="1">Endoplasmic reticulum membrane</location>
        <topology evidence="1">Multi-pass membrane protein</topology>
    </subcellularLocation>
</comment>
<organism evidence="9 10">
    <name type="scientific">Oikopleura dioica</name>
    <name type="common">Tunicate</name>
    <dbReference type="NCBI Taxonomy" id="34765"/>
    <lineage>
        <taxon>Eukaryota</taxon>
        <taxon>Metazoa</taxon>
        <taxon>Chordata</taxon>
        <taxon>Tunicata</taxon>
        <taxon>Appendicularia</taxon>
        <taxon>Copelata</taxon>
        <taxon>Oikopleuridae</taxon>
        <taxon>Oikopleura</taxon>
    </lineage>
</organism>
<feature type="transmembrane region" description="Helical" evidence="8">
    <location>
        <begin position="75"/>
        <end position="93"/>
    </location>
</feature>
<dbReference type="EMBL" id="OU015568">
    <property type="protein sequence ID" value="CAG5088067.1"/>
    <property type="molecule type" value="Genomic_DNA"/>
</dbReference>
<dbReference type="Proteomes" id="UP001158576">
    <property type="component" value="Chromosome PAR"/>
</dbReference>
<dbReference type="Pfam" id="PF07086">
    <property type="entry name" value="Jagunal"/>
    <property type="match status" value="1"/>
</dbReference>
<feature type="transmembrane region" description="Helical" evidence="8">
    <location>
        <begin position="36"/>
        <end position="55"/>
    </location>
</feature>
<dbReference type="InterPro" id="IPR009787">
    <property type="entry name" value="Jagunal"/>
</dbReference>
<evidence type="ECO:0000256" key="2">
    <source>
        <dbReference type="ARBA" id="ARBA00008462"/>
    </source>
</evidence>